<evidence type="ECO:0000256" key="6">
    <source>
        <dbReference type="ARBA" id="ARBA00022833"/>
    </source>
</evidence>
<evidence type="ECO:0000256" key="8">
    <source>
        <dbReference type="ARBA" id="ARBA00023242"/>
    </source>
</evidence>
<dbReference type="InterPro" id="IPR001529">
    <property type="entry name" value="Zn_ribbon_RPB9"/>
</dbReference>
<evidence type="ECO:0000256" key="5">
    <source>
        <dbReference type="ARBA" id="ARBA00022771"/>
    </source>
</evidence>
<dbReference type="GO" id="GO:0006283">
    <property type="term" value="P:transcription-coupled nucleotide-excision repair"/>
    <property type="evidence" value="ECO:0007669"/>
    <property type="project" value="TreeGrafter"/>
</dbReference>
<evidence type="ECO:0000259" key="10">
    <source>
        <dbReference type="SMART" id="SM00661"/>
    </source>
</evidence>
<feature type="region of interest" description="Disordered" evidence="9">
    <location>
        <begin position="141"/>
        <end position="170"/>
    </location>
</feature>
<evidence type="ECO:0000256" key="4">
    <source>
        <dbReference type="ARBA" id="ARBA00022723"/>
    </source>
</evidence>
<comment type="similarity">
    <text evidence="2">Belongs to the archaeal RpoM/eukaryotic RPA12/RPB9/RPC11 RNA polymerase family.</text>
</comment>
<evidence type="ECO:0000313" key="11">
    <source>
        <dbReference type="EMBL" id="KAB8349883.1"/>
    </source>
</evidence>
<dbReference type="SMART" id="SM00661">
    <property type="entry name" value="RPOL9"/>
    <property type="match status" value="1"/>
</dbReference>
<protein>
    <recommendedName>
        <fullName evidence="10">DNA-directed RNA polymerase II subunit RPB9-like zinc ribbon domain-containing protein</fullName>
    </recommendedName>
</protein>
<dbReference type="EMBL" id="VIBQ01000014">
    <property type="protein sequence ID" value="KAB8349883.1"/>
    <property type="molecule type" value="Genomic_DNA"/>
</dbReference>
<accession>A0A5N6KXA1</accession>
<dbReference type="GO" id="GO:0005730">
    <property type="term" value="C:nucleolus"/>
    <property type="evidence" value="ECO:0007669"/>
    <property type="project" value="UniProtKB-SubCell"/>
</dbReference>
<dbReference type="Proteomes" id="UP000327013">
    <property type="component" value="Unassembled WGS sequence"/>
</dbReference>
<gene>
    <name evidence="11" type="ORF">FH972_023896</name>
</gene>
<evidence type="ECO:0000313" key="12">
    <source>
        <dbReference type="Proteomes" id="UP000327013"/>
    </source>
</evidence>
<dbReference type="GO" id="GO:0005665">
    <property type="term" value="C:RNA polymerase II, core complex"/>
    <property type="evidence" value="ECO:0007669"/>
    <property type="project" value="TreeGrafter"/>
</dbReference>
<keyword evidence="6" id="KW-0862">Zinc</keyword>
<feature type="compositionally biased region" description="Polar residues" evidence="9">
    <location>
        <begin position="153"/>
        <end position="162"/>
    </location>
</feature>
<keyword evidence="7" id="KW-0804">Transcription</keyword>
<dbReference type="InterPro" id="IPR012164">
    <property type="entry name" value="Rpa12/Rpb9/Rpc10/TFS"/>
</dbReference>
<comment type="subcellular location">
    <subcellularLocation>
        <location evidence="1">Nucleus</location>
        <location evidence="1">Nucleolus</location>
    </subcellularLocation>
</comment>
<evidence type="ECO:0000256" key="2">
    <source>
        <dbReference type="ARBA" id="ARBA00008925"/>
    </source>
</evidence>
<keyword evidence="4" id="KW-0479">Metal-binding</keyword>
<dbReference type="Pfam" id="PF02150">
    <property type="entry name" value="Zn_ribbon_RPB9"/>
    <property type="match status" value="1"/>
</dbReference>
<dbReference type="PANTHER" id="PTHR11239">
    <property type="entry name" value="DNA-DIRECTED RNA POLYMERASE"/>
    <property type="match status" value="1"/>
</dbReference>
<dbReference type="GO" id="GO:0008270">
    <property type="term" value="F:zinc ion binding"/>
    <property type="evidence" value="ECO:0007669"/>
    <property type="project" value="UniProtKB-KW"/>
</dbReference>
<proteinExistence type="inferred from homology"/>
<evidence type="ECO:0000256" key="1">
    <source>
        <dbReference type="ARBA" id="ARBA00004604"/>
    </source>
</evidence>
<organism evidence="11 12">
    <name type="scientific">Carpinus fangiana</name>
    <dbReference type="NCBI Taxonomy" id="176857"/>
    <lineage>
        <taxon>Eukaryota</taxon>
        <taxon>Viridiplantae</taxon>
        <taxon>Streptophyta</taxon>
        <taxon>Embryophyta</taxon>
        <taxon>Tracheophyta</taxon>
        <taxon>Spermatophyta</taxon>
        <taxon>Magnoliopsida</taxon>
        <taxon>eudicotyledons</taxon>
        <taxon>Gunneridae</taxon>
        <taxon>Pentapetalae</taxon>
        <taxon>rosids</taxon>
        <taxon>fabids</taxon>
        <taxon>Fagales</taxon>
        <taxon>Betulaceae</taxon>
        <taxon>Carpinus</taxon>
    </lineage>
</organism>
<dbReference type="OrthoDB" id="282270at2759"/>
<evidence type="ECO:0000256" key="3">
    <source>
        <dbReference type="ARBA" id="ARBA00022478"/>
    </source>
</evidence>
<dbReference type="AlphaFoldDB" id="A0A5N6KXA1"/>
<keyword evidence="8" id="KW-0539">Nucleus</keyword>
<sequence length="229" mass="24925">MGWRISTVVPTHVSRQLGGVGTRRRLPTRFGSRGIKVIGKILGVRMANLPAVRKTSIFGALVGNRLPISNSTEIMSTQTDESKKIRFRFCRECSNMLYPKEDRVNNALIFACRNCDYREPAPSSCIYRNELTNTVGETAGITQDVGQDPTVGDPTSAQQTQESGEDDDSDMPCCTMCGQEIVCDVCEEPAAELGLCLEVEDFDPTAAQVQEQAYEQSQASGGGSAFVPT</sequence>
<dbReference type="GO" id="GO:0001193">
    <property type="term" value="P:maintenance of transcriptional fidelity during transcription elongation by RNA polymerase II"/>
    <property type="evidence" value="ECO:0007669"/>
    <property type="project" value="TreeGrafter"/>
</dbReference>
<dbReference type="SUPFAM" id="SSF57783">
    <property type="entry name" value="Zinc beta-ribbon"/>
    <property type="match status" value="1"/>
</dbReference>
<evidence type="ECO:0000256" key="9">
    <source>
        <dbReference type="SAM" id="MobiDB-lite"/>
    </source>
</evidence>
<name>A0A5N6KXA1_9ROSI</name>
<dbReference type="PANTHER" id="PTHR11239:SF1">
    <property type="entry name" value="DNA-DIRECTED RNA POLYMERASE II SUBUNIT RPB9"/>
    <property type="match status" value="1"/>
</dbReference>
<keyword evidence="3" id="KW-0240">DNA-directed RNA polymerase</keyword>
<reference evidence="11 12" key="1">
    <citation type="submission" date="2019-06" db="EMBL/GenBank/DDBJ databases">
        <title>A chromosomal-level reference genome of Carpinus fangiana (Coryloideae, Betulaceae).</title>
        <authorList>
            <person name="Yang X."/>
            <person name="Wang Z."/>
            <person name="Zhang L."/>
            <person name="Hao G."/>
            <person name="Liu J."/>
            <person name="Yang Y."/>
        </authorList>
    </citation>
    <scope>NUCLEOTIDE SEQUENCE [LARGE SCALE GENOMIC DNA]</scope>
    <source>
        <strain evidence="11">Cfa_2016G</strain>
        <tissue evidence="11">Leaf</tissue>
    </source>
</reference>
<dbReference type="GO" id="GO:0003899">
    <property type="term" value="F:DNA-directed RNA polymerase activity"/>
    <property type="evidence" value="ECO:0007669"/>
    <property type="project" value="InterPro"/>
</dbReference>
<dbReference type="FunFam" id="2.20.25.10:FF:000008">
    <property type="entry name" value="DNA-directed RNA polymerase II subunit RPB9"/>
    <property type="match status" value="1"/>
</dbReference>
<feature type="domain" description="DNA-directed RNA polymerase II subunit RPB9-like zinc ribbon" evidence="10">
    <location>
        <begin position="88"/>
        <end position="141"/>
    </location>
</feature>
<keyword evidence="12" id="KW-1185">Reference proteome</keyword>
<keyword evidence="5" id="KW-0863">Zinc-finger</keyword>
<evidence type="ECO:0000256" key="7">
    <source>
        <dbReference type="ARBA" id="ARBA00023163"/>
    </source>
</evidence>
<dbReference type="Gene3D" id="2.20.25.10">
    <property type="match status" value="1"/>
</dbReference>
<dbReference type="GO" id="GO:0006367">
    <property type="term" value="P:transcription initiation at RNA polymerase II promoter"/>
    <property type="evidence" value="ECO:0007669"/>
    <property type="project" value="TreeGrafter"/>
</dbReference>
<comment type="caution">
    <text evidence="11">The sequence shown here is derived from an EMBL/GenBank/DDBJ whole genome shotgun (WGS) entry which is preliminary data.</text>
</comment>